<dbReference type="Proteomes" id="UP000011014">
    <property type="component" value="Unassembled WGS sequence"/>
</dbReference>
<dbReference type="AlphaFoldDB" id="E4XBG8"/>
<evidence type="ECO:0000313" key="3">
    <source>
        <dbReference type="Proteomes" id="UP000001307"/>
    </source>
</evidence>
<organism evidence="1">
    <name type="scientific">Oikopleura dioica</name>
    <name type="common">Tunicate</name>
    <dbReference type="NCBI Taxonomy" id="34765"/>
    <lineage>
        <taxon>Eukaryota</taxon>
        <taxon>Metazoa</taxon>
        <taxon>Chordata</taxon>
        <taxon>Tunicata</taxon>
        <taxon>Appendicularia</taxon>
        <taxon>Copelata</taxon>
        <taxon>Oikopleuridae</taxon>
        <taxon>Oikopleura</taxon>
    </lineage>
</organism>
<sequence>MDYAKNAMYLKTENAINKGSELCISYGLSKGDDGLFMAHGFCERPGINKNSTVQVDPKDILLSLEPSRKLALWAYAKKSSKKFLKYNFSLQGPSEDLFFDLAILSGAKAAQVKMMLQTGEKPEDILEILDKTKQTIVKVLRTKLRQLYMMDNKDFPGKEIRMVHFEIIQRNLIM</sequence>
<evidence type="ECO:0008006" key="4">
    <source>
        <dbReference type="Google" id="ProtNLM"/>
    </source>
</evidence>
<name>E4XBG8_OIKDI</name>
<dbReference type="InterPro" id="IPR046341">
    <property type="entry name" value="SET_dom_sf"/>
</dbReference>
<dbReference type="InParanoid" id="E4XBG8"/>
<dbReference type="OrthoDB" id="42889at2759"/>
<keyword evidence="3" id="KW-1185">Reference proteome</keyword>
<protein>
    <recommendedName>
        <fullName evidence="4">Rubisco LSMT substrate-binding domain-containing protein</fullName>
    </recommendedName>
</protein>
<evidence type="ECO:0000313" key="2">
    <source>
        <dbReference type="EMBL" id="CBY33765.1"/>
    </source>
</evidence>
<reference evidence="1" key="1">
    <citation type="journal article" date="2010" name="Science">
        <title>Plasticity of animal genome architecture unmasked by rapid evolution of a pelagic tunicate.</title>
        <authorList>
            <person name="Denoeud F."/>
            <person name="Henriet S."/>
            <person name="Mungpakdee S."/>
            <person name="Aury J.M."/>
            <person name="Da Silva C."/>
            <person name="Brinkmann H."/>
            <person name="Mikhaleva J."/>
            <person name="Olsen L.C."/>
            <person name="Jubin C."/>
            <person name="Canestro C."/>
            <person name="Bouquet J.M."/>
            <person name="Danks G."/>
            <person name="Poulain J."/>
            <person name="Campsteijn C."/>
            <person name="Adamski M."/>
            <person name="Cross I."/>
            <person name="Yadetie F."/>
            <person name="Muffato M."/>
            <person name="Louis A."/>
            <person name="Butcher S."/>
            <person name="Tsagkogeorga G."/>
            <person name="Konrad A."/>
            <person name="Singh S."/>
            <person name="Jensen M.F."/>
            <person name="Cong E.H."/>
            <person name="Eikeseth-Otteraa H."/>
            <person name="Noel B."/>
            <person name="Anthouard V."/>
            <person name="Porcel B.M."/>
            <person name="Kachouri-Lafond R."/>
            <person name="Nishino A."/>
            <person name="Ugolini M."/>
            <person name="Chourrout P."/>
            <person name="Nishida H."/>
            <person name="Aasland R."/>
            <person name="Huzurbazar S."/>
            <person name="Westhof E."/>
            <person name="Delsuc F."/>
            <person name="Lehrach H."/>
            <person name="Reinhardt R."/>
            <person name="Weissenbach J."/>
            <person name="Roy S.W."/>
            <person name="Artiguenave F."/>
            <person name="Postlethwait J.H."/>
            <person name="Manak J.R."/>
            <person name="Thompson E.M."/>
            <person name="Jaillon O."/>
            <person name="Du Pasquier L."/>
            <person name="Boudinot P."/>
            <person name="Liberles D.A."/>
            <person name="Volff J.N."/>
            <person name="Philippe H."/>
            <person name="Lenhard B."/>
            <person name="Roest Crollius H."/>
            <person name="Wincker P."/>
            <person name="Chourrout D."/>
        </authorList>
    </citation>
    <scope>NUCLEOTIDE SEQUENCE [LARGE SCALE GENOMIC DNA]</scope>
</reference>
<evidence type="ECO:0000313" key="1">
    <source>
        <dbReference type="EMBL" id="CBY08943.1"/>
    </source>
</evidence>
<dbReference type="Proteomes" id="UP000001307">
    <property type="component" value="Unassembled WGS sequence"/>
</dbReference>
<gene>
    <name evidence="1" type="ORF">GSOID_T00006469001</name>
    <name evidence="2" type="ORF">GSOID_T00021712001</name>
</gene>
<dbReference type="EMBL" id="FN654446">
    <property type="protein sequence ID" value="CBY33765.1"/>
    <property type="molecule type" value="Genomic_DNA"/>
</dbReference>
<dbReference type="SUPFAM" id="SSF82199">
    <property type="entry name" value="SET domain"/>
    <property type="match status" value="1"/>
</dbReference>
<proteinExistence type="predicted"/>
<dbReference type="EMBL" id="FN653034">
    <property type="protein sequence ID" value="CBY08943.1"/>
    <property type="molecule type" value="Genomic_DNA"/>
</dbReference>
<accession>E4XBG8</accession>